<organism evidence="1 2">
    <name type="scientific">Rotaria magnacalcarata</name>
    <dbReference type="NCBI Taxonomy" id="392030"/>
    <lineage>
        <taxon>Eukaryota</taxon>
        <taxon>Metazoa</taxon>
        <taxon>Spiralia</taxon>
        <taxon>Gnathifera</taxon>
        <taxon>Rotifera</taxon>
        <taxon>Eurotatoria</taxon>
        <taxon>Bdelloidea</taxon>
        <taxon>Philodinida</taxon>
        <taxon>Philodinidae</taxon>
        <taxon>Rotaria</taxon>
    </lineage>
</organism>
<dbReference type="Proteomes" id="UP000681967">
    <property type="component" value="Unassembled WGS sequence"/>
</dbReference>
<name>A0A8S2ZJ72_9BILA</name>
<proteinExistence type="predicted"/>
<protein>
    <submittedName>
        <fullName evidence="1">Uncharacterized protein</fullName>
    </submittedName>
</protein>
<dbReference type="AlphaFoldDB" id="A0A8S2ZJ72"/>
<dbReference type="EMBL" id="CAJOBH010105458">
    <property type="protein sequence ID" value="CAF4634512.1"/>
    <property type="molecule type" value="Genomic_DNA"/>
</dbReference>
<evidence type="ECO:0000313" key="1">
    <source>
        <dbReference type="EMBL" id="CAF4634512.1"/>
    </source>
</evidence>
<evidence type="ECO:0000313" key="2">
    <source>
        <dbReference type="Proteomes" id="UP000681967"/>
    </source>
</evidence>
<comment type="caution">
    <text evidence="1">The sequence shown here is derived from an EMBL/GenBank/DDBJ whole genome shotgun (WGS) entry which is preliminary data.</text>
</comment>
<reference evidence="1" key="1">
    <citation type="submission" date="2021-02" db="EMBL/GenBank/DDBJ databases">
        <authorList>
            <person name="Nowell W R."/>
        </authorList>
    </citation>
    <scope>NUCLEOTIDE SEQUENCE</scope>
</reference>
<gene>
    <name evidence="1" type="ORF">BYL167_LOCUS41503</name>
</gene>
<sequence length="829" mass="96590">MKLYCDDLNQRWHLTMKEIFRGFIKTQKFYIHRQLSWNQRNFKSATDSLLSSETNSPLRLGNIEKILQQKSLVLHSIESKKKVALLKNLHYLKILYQLSVGGIDNLESIIMNMPMEHMKYNVLLKLMHSTRDIYDRGEKLLLEESLVSLLRDSQKIETSFGLLENIYKQEFNIFNDFYILSKVIVEERFCDIWNSIDLQSLAKQATEANTNWLNAGTRFVQIRQKKRTKDEAFLNKAKRKVVSFGRNVWSLFVSGSTDHAHNDIDHCFASVVHDILLFMQSQQRGIHRIFTMARQEELNKVIELHRKYQSVINILPLNEQLFPESESIFILRINRSDWRVQQTIVLFWDSDKEKDPCLILPVQLNSNLQQIYIVVKTHVTHLAVCTDYYSGNKMKWSTFVDNQIPYHIQNHIKLTCQPVYNKKCYTVNGVGSELNQEHVPWIGDLQKDLTELEHQLLSQYKLTKEHSEFLASSITRAIDKLTIHMKDILTIISYVKLNPNDLSSPTDIYKLFMQLPRIDNLKKALDLLEISEFTSISPVIQYVNDDDPAIDVDLQYVQTYSMQKAFYSSRQCLIDARAQIYHFMDNLHLNRAHMALTYAWASARLTHGSQYTQEEFSVMLKECAQLDQRPFTINNEEVVRHRIECQRVVKDAQQVYRTLKRSSNNWAEIKRLTSLSSLPIEDDLTVAFARSEMSRDVHLWLIKTKNGDETSTSLTCHPQKAILDFGITLIGIHRRLIQRIFIHNHTDQDLNVQVDRNVTSDTLFDVTGESLPVSASHMCELEVQLRPPTKIGSLDENWNLVIDDTITLSNVIRSTIQIVEMDVEMSINT</sequence>
<feature type="non-terminal residue" evidence="1">
    <location>
        <position position="829"/>
    </location>
</feature>
<accession>A0A8S2ZJ72</accession>